<keyword evidence="1" id="KW-0255">Endonuclease</keyword>
<sequence length="150" mass="17284">MIGVAPNNRLQSLCMVYGDDYCADQSVYERVRDAISLGVKSIPNIEFTPTNELAKVKRIDPLGITDLRVRGMWSIASPFKVFDYVYQRDDNSEFNFMCLINQQKYQSFDNVALIESLIGQIDRFEIVDVLIKNPNNPAQLRQAKLIRFKK</sequence>
<name>A0A378QHX6_MORLA</name>
<accession>A0A378QHX6</accession>
<dbReference type="EMBL" id="UGQC01000001">
    <property type="protein sequence ID" value="STZ00489.1"/>
    <property type="molecule type" value="Genomic_DNA"/>
</dbReference>
<dbReference type="Proteomes" id="UP000254107">
    <property type="component" value="Unassembled WGS sequence"/>
</dbReference>
<evidence type="ECO:0000313" key="1">
    <source>
        <dbReference type="EMBL" id="STZ00489.1"/>
    </source>
</evidence>
<organism evidence="1 2">
    <name type="scientific">Moraxella lacunata</name>
    <dbReference type="NCBI Taxonomy" id="477"/>
    <lineage>
        <taxon>Bacteria</taxon>
        <taxon>Pseudomonadati</taxon>
        <taxon>Pseudomonadota</taxon>
        <taxon>Gammaproteobacteria</taxon>
        <taxon>Moraxellales</taxon>
        <taxon>Moraxellaceae</taxon>
        <taxon>Moraxella</taxon>
    </lineage>
</organism>
<dbReference type="GO" id="GO:0009307">
    <property type="term" value="P:DNA restriction-modification system"/>
    <property type="evidence" value="ECO:0007669"/>
    <property type="project" value="InterPro"/>
</dbReference>
<keyword evidence="2" id="KW-1185">Reference proteome</keyword>
<reference evidence="1 2" key="1">
    <citation type="submission" date="2018-06" db="EMBL/GenBank/DDBJ databases">
        <authorList>
            <consortium name="Pathogen Informatics"/>
            <person name="Doyle S."/>
        </authorList>
    </citation>
    <scope>NUCLEOTIDE SEQUENCE [LARGE SCALE GENOMIC DNA]</scope>
    <source>
        <strain evidence="1 2">NCTC7911</strain>
    </source>
</reference>
<protein>
    <submittedName>
        <fullName evidence="1">NgoPII restriction endonuclease</fullName>
    </submittedName>
</protein>
<dbReference type="GO" id="GO:0003677">
    <property type="term" value="F:DNA binding"/>
    <property type="evidence" value="ECO:0007669"/>
    <property type="project" value="InterPro"/>
</dbReference>
<dbReference type="Pfam" id="PF09521">
    <property type="entry name" value="RE_NgoPII"/>
    <property type="match status" value="1"/>
</dbReference>
<gene>
    <name evidence="1" type="ORF">NCTC7911_01886</name>
</gene>
<proteinExistence type="predicted"/>
<dbReference type="GO" id="GO:0009036">
    <property type="term" value="F:type II site-specific deoxyribonuclease activity"/>
    <property type="evidence" value="ECO:0007669"/>
    <property type="project" value="InterPro"/>
</dbReference>
<keyword evidence="1" id="KW-0540">Nuclease</keyword>
<evidence type="ECO:0000313" key="2">
    <source>
        <dbReference type="Proteomes" id="UP000254107"/>
    </source>
</evidence>
<dbReference type="InterPro" id="IPR019046">
    <property type="entry name" value="Restrct_endonuc_II_NgoPII"/>
</dbReference>
<dbReference type="AlphaFoldDB" id="A0A378QHX6"/>
<keyword evidence="1" id="KW-0378">Hydrolase</keyword>